<dbReference type="GO" id="GO:0006099">
    <property type="term" value="P:tricarboxylic acid cycle"/>
    <property type="evidence" value="ECO:0007669"/>
    <property type="project" value="TreeGrafter"/>
</dbReference>
<dbReference type="InterPro" id="IPR001017">
    <property type="entry name" value="DH_E1"/>
</dbReference>
<dbReference type="GO" id="GO:0045252">
    <property type="term" value="C:oxoglutarate dehydrogenase complex"/>
    <property type="evidence" value="ECO:0007669"/>
    <property type="project" value="TreeGrafter"/>
</dbReference>
<comment type="cofactor">
    <cofactor evidence="1">
        <name>thiamine diphosphate</name>
        <dbReference type="ChEBI" id="CHEBI:58937"/>
    </cofactor>
</comment>
<comment type="function">
    <text evidence="2">E1 component of the 2-oxoglutarate dehydrogenase (OGDH) complex which catalyzes the decarboxylation of 2-oxoglutarate, the first step in the conversion of 2-oxoglutarate to succinyl-CoA and CO(2).</text>
</comment>
<dbReference type="SMART" id="SM00861">
    <property type="entry name" value="Transket_pyr"/>
    <property type="match status" value="1"/>
</dbReference>
<dbReference type="InterPro" id="IPR029061">
    <property type="entry name" value="THDP-binding"/>
</dbReference>
<dbReference type="CDD" id="cd02016">
    <property type="entry name" value="TPP_E1_OGDC_like"/>
    <property type="match status" value="1"/>
</dbReference>
<proteinExistence type="inferred from homology"/>
<dbReference type="Gene3D" id="3.40.50.11610">
    <property type="entry name" value="Multifunctional 2-oxoglutarate metabolism enzyme, C-terminal domain"/>
    <property type="match status" value="1"/>
</dbReference>
<dbReference type="InterPro" id="IPR011603">
    <property type="entry name" value="2oxoglutarate_DH_E1"/>
</dbReference>
<comment type="similarity">
    <text evidence="3">Belongs to the alpha-ketoglutarate dehydrogenase family.</text>
</comment>
<dbReference type="EC" id="1.2.4.2" evidence="4"/>
<feature type="domain" description="Transketolase-like pyrimidine-binding" evidence="7">
    <location>
        <begin position="587"/>
        <end position="780"/>
    </location>
</feature>
<dbReference type="Pfam" id="PF16870">
    <property type="entry name" value="OxoGdeHyase_C"/>
    <property type="match status" value="1"/>
</dbReference>
<accession>A0A975BBK7</accession>
<evidence type="ECO:0000256" key="2">
    <source>
        <dbReference type="ARBA" id="ARBA00003906"/>
    </source>
</evidence>
<evidence type="ECO:0000259" key="7">
    <source>
        <dbReference type="SMART" id="SM00861"/>
    </source>
</evidence>
<dbReference type="GO" id="GO:0030976">
    <property type="term" value="F:thiamine pyrophosphate binding"/>
    <property type="evidence" value="ECO:0007669"/>
    <property type="project" value="InterPro"/>
</dbReference>
<dbReference type="Pfam" id="PF16078">
    <property type="entry name" value="2-oxogl_dehyd_N"/>
    <property type="match status" value="1"/>
</dbReference>
<organism evidence="8 9">
    <name type="scientific">Desulfonema limicola</name>
    <dbReference type="NCBI Taxonomy" id="45656"/>
    <lineage>
        <taxon>Bacteria</taxon>
        <taxon>Pseudomonadati</taxon>
        <taxon>Thermodesulfobacteriota</taxon>
        <taxon>Desulfobacteria</taxon>
        <taxon>Desulfobacterales</taxon>
        <taxon>Desulfococcaceae</taxon>
        <taxon>Desulfonema</taxon>
    </lineage>
</organism>
<evidence type="ECO:0000256" key="4">
    <source>
        <dbReference type="ARBA" id="ARBA00012280"/>
    </source>
</evidence>
<dbReference type="PIRSF" id="PIRSF000157">
    <property type="entry name" value="Oxoglu_dh_E1"/>
    <property type="match status" value="1"/>
</dbReference>
<keyword evidence="6" id="KW-0786">Thiamine pyrophosphate</keyword>
<dbReference type="Pfam" id="PF00676">
    <property type="entry name" value="E1_dh"/>
    <property type="match status" value="1"/>
</dbReference>
<evidence type="ECO:0000313" key="9">
    <source>
        <dbReference type="Proteomes" id="UP000663720"/>
    </source>
</evidence>
<dbReference type="Pfam" id="PF02779">
    <property type="entry name" value="Transket_pyr"/>
    <property type="match status" value="1"/>
</dbReference>
<dbReference type="AlphaFoldDB" id="A0A975BBK7"/>
<dbReference type="EMBL" id="CP061799">
    <property type="protein sequence ID" value="QTA82402.1"/>
    <property type="molecule type" value="Genomic_DNA"/>
</dbReference>
<evidence type="ECO:0000256" key="1">
    <source>
        <dbReference type="ARBA" id="ARBA00001964"/>
    </source>
</evidence>
<dbReference type="InterPro" id="IPR032106">
    <property type="entry name" value="2-oxogl_dehyd_N"/>
</dbReference>
<dbReference type="PANTHER" id="PTHR23152">
    <property type="entry name" value="2-OXOGLUTARATE DEHYDROGENASE"/>
    <property type="match status" value="1"/>
</dbReference>
<dbReference type="Proteomes" id="UP000663720">
    <property type="component" value="Chromosome"/>
</dbReference>
<evidence type="ECO:0000256" key="3">
    <source>
        <dbReference type="ARBA" id="ARBA00006936"/>
    </source>
</evidence>
<dbReference type="InterPro" id="IPR042179">
    <property type="entry name" value="KGD_C_sf"/>
</dbReference>
<gene>
    <name evidence="8" type="primary">sucA</name>
    <name evidence="8" type="ORF">dnl_47770</name>
</gene>
<dbReference type="KEGG" id="dli:dnl_47770"/>
<keyword evidence="9" id="KW-1185">Reference proteome</keyword>
<dbReference type="SUPFAM" id="SSF52518">
    <property type="entry name" value="Thiamin diphosphate-binding fold (THDP-binding)"/>
    <property type="match status" value="2"/>
</dbReference>
<protein>
    <recommendedName>
        <fullName evidence="4">oxoglutarate dehydrogenase (succinyl-transferring)</fullName>
        <ecNumber evidence="4">1.2.4.2</ecNumber>
    </recommendedName>
</protein>
<dbReference type="NCBIfam" id="NF006914">
    <property type="entry name" value="PRK09404.1"/>
    <property type="match status" value="1"/>
</dbReference>
<dbReference type="InterPro" id="IPR031717">
    <property type="entry name" value="ODO-1/KGD_C"/>
</dbReference>
<dbReference type="PANTHER" id="PTHR23152:SF4">
    <property type="entry name" value="2-OXOADIPATE DEHYDROGENASE COMPLEX COMPONENT E1"/>
    <property type="match status" value="1"/>
</dbReference>
<name>A0A975BBK7_9BACT</name>
<evidence type="ECO:0000256" key="6">
    <source>
        <dbReference type="ARBA" id="ARBA00023052"/>
    </source>
</evidence>
<dbReference type="GO" id="GO:0004591">
    <property type="term" value="F:oxoglutarate dehydrogenase (succinyl-transferring) activity"/>
    <property type="evidence" value="ECO:0007669"/>
    <property type="project" value="UniProtKB-EC"/>
</dbReference>
<dbReference type="NCBIfam" id="NF008907">
    <property type="entry name" value="PRK12270.1"/>
    <property type="match status" value="1"/>
</dbReference>
<dbReference type="NCBIfam" id="TIGR00239">
    <property type="entry name" value="2oxo_dh_E1"/>
    <property type="match status" value="1"/>
</dbReference>
<evidence type="ECO:0000313" key="8">
    <source>
        <dbReference type="EMBL" id="QTA82402.1"/>
    </source>
</evidence>
<reference evidence="8" key="1">
    <citation type="journal article" date="2021" name="Microb. Physiol.">
        <title>Proteogenomic Insights into the Physiology of Marine, Sulfate-Reducing, Filamentous Desulfonema limicola and Desulfonema magnum.</title>
        <authorList>
            <person name="Schnaars V."/>
            <person name="Wohlbrand L."/>
            <person name="Scheve S."/>
            <person name="Hinrichs C."/>
            <person name="Reinhardt R."/>
            <person name="Rabus R."/>
        </authorList>
    </citation>
    <scope>NUCLEOTIDE SEQUENCE</scope>
    <source>
        <strain evidence="8">5ac10</strain>
    </source>
</reference>
<dbReference type="InterPro" id="IPR005475">
    <property type="entry name" value="Transketolase-like_Pyr-bd"/>
</dbReference>
<dbReference type="Gene3D" id="3.40.50.12470">
    <property type="match status" value="1"/>
</dbReference>
<dbReference type="Gene3D" id="3.40.50.970">
    <property type="match status" value="1"/>
</dbReference>
<sequence length="931" mass="106045">MDIPETLNLDYIDQQYQIWKKEPESLSRDWRFFFKGFEIGTETSAGDSAGDRPDSMPAIEALPEEACTLDRTLQQSRVEALKYRYRDMGHLLACLDPLASCPMSHPLLDISAFGLLPDDLNTEFYTRRFAKTKVASLKDIIQELRQTYCRSVGVEYMHLQDPQERKWLQDRMEPVKNQPEFKQDEKLRILNKLYQSALFENYLHKKYIGQTRFSLEGADAIIPGLDALLLHASENNCKEIILGMAHRGRLNVLTNILYKPYEEIFREFINTYNPESLVGAGDVKYHNGYLADIQLANKRNIQIFLVNNPSHLESVDPVVEGIAYARQDMIDGGNRNQVLPVLIHGDAAFAGQGVVAETLNLSQLEGYKTEGTIHIIINNQIGYTTLPENARSTRYSTDVAKMLMIPIFHVHGENPEAVIHVLKLACDYRMAFAKDVVVDMICYRRFGHNEGDEPYFTQPDMYQRIKDRPPLYKIYTQKLRENGDIKEGDDAQNIEQDIEKNIIQCLEEAFQGAQDNPKVFPKPEFFKGLEKYHGNFSFDFAETGVEQETLLNIAEQLNTIPGNFTPHPKLKRLLESRLEAVEKGEGIDWANAESLAFGSLLSQGYFIRLSGQDSARGTFSQRHSVLMDYKTGADYIPLKALCKNGTEFKVLNSSLSEAGVLGFDYGYSLVRPQGLTIWEAQFGDFANNAQGIIDLYIASGETKWQRLSGLVMLLPHGWEGLGPEHSSARLERFLQLCAHDNIQVCNLTTPAQYFHLLRHQVISRCRKPLIIMAPKSLLRNPEAVSSLSDLSSGAFEHVLDDPANIEKTRRVIFCSGKIYYQIRQRRDTLKAYNMAVIRIEQLYPFPQKQLEQIAEKYKTADQWFWVQEGPENMEAWRFMEPRLRKITGKDLTYVGRQESSSPATGFVNIYKQEQGSIPDKAVGQLAGTQTG</sequence>
<evidence type="ECO:0000256" key="5">
    <source>
        <dbReference type="ARBA" id="ARBA00023002"/>
    </source>
</evidence>
<keyword evidence="5" id="KW-0560">Oxidoreductase</keyword>
<dbReference type="GO" id="GO:0005829">
    <property type="term" value="C:cytosol"/>
    <property type="evidence" value="ECO:0007669"/>
    <property type="project" value="TreeGrafter"/>
</dbReference>
<dbReference type="Gene3D" id="1.10.287.1150">
    <property type="entry name" value="TPP helical domain"/>
    <property type="match status" value="1"/>
</dbReference>
<dbReference type="RefSeq" id="WP_207688338.1">
    <property type="nucleotide sequence ID" value="NZ_CP061799.1"/>
</dbReference>